<evidence type="ECO:0000256" key="4">
    <source>
        <dbReference type="SAM" id="MobiDB-lite"/>
    </source>
</evidence>
<feature type="domain" description="YDG" evidence="5">
    <location>
        <begin position="97"/>
        <end position="243"/>
    </location>
</feature>
<gene>
    <name evidence="6" type="ORF">CMV_006328</name>
</gene>
<dbReference type="SUPFAM" id="SSF88697">
    <property type="entry name" value="PUA domain-like"/>
    <property type="match status" value="1"/>
</dbReference>
<dbReference type="GO" id="GO:0005634">
    <property type="term" value="C:nucleus"/>
    <property type="evidence" value="ECO:0007669"/>
    <property type="project" value="UniProtKB-SubCell"/>
</dbReference>
<dbReference type="PROSITE" id="PS51015">
    <property type="entry name" value="YDG"/>
    <property type="match status" value="1"/>
</dbReference>
<evidence type="ECO:0000313" key="6">
    <source>
        <dbReference type="EMBL" id="KAF3969927.1"/>
    </source>
</evidence>
<protein>
    <recommendedName>
        <fullName evidence="5">YDG domain-containing protein</fullName>
    </recommendedName>
</protein>
<dbReference type="SMART" id="SM00466">
    <property type="entry name" value="SRA"/>
    <property type="match status" value="1"/>
</dbReference>
<dbReference type="GO" id="GO:0003690">
    <property type="term" value="F:double-stranded DNA binding"/>
    <property type="evidence" value="ECO:0007669"/>
    <property type="project" value="TreeGrafter"/>
</dbReference>
<evidence type="ECO:0000256" key="3">
    <source>
        <dbReference type="PROSITE-ProRule" id="PRU00358"/>
    </source>
</evidence>
<dbReference type="PANTHER" id="PTHR45660">
    <property type="entry name" value="HISTONE-LYSINE N-METHYLTRANSFERASE SETMAR"/>
    <property type="match status" value="1"/>
</dbReference>
<comment type="subcellular location">
    <subcellularLocation>
        <location evidence="1">Chromosome</location>
        <location evidence="1">Centromere</location>
    </subcellularLocation>
    <subcellularLocation>
        <location evidence="3">Nucleus</location>
    </subcellularLocation>
</comment>
<dbReference type="InterPro" id="IPR003105">
    <property type="entry name" value="SRA_YDG"/>
</dbReference>
<evidence type="ECO:0000259" key="5">
    <source>
        <dbReference type="PROSITE" id="PS51015"/>
    </source>
</evidence>
<feature type="region of interest" description="Disordered" evidence="4">
    <location>
        <begin position="1"/>
        <end position="45"/>
    </location>
</feature>
<dbReference type="InterPro" id="IPR051357">
    <property type="entry name" value="H3K9_HMTase_SUVAR3-9"/>
</dbReference>
<dbReference type="AlphaFoldDB" id="A0A8J4VTQ0"/>
<dbReference type="Proteomes" id="UP000737018">
    <property type="component" value="Unassembled WGS sequence"/>
</dbReference>
<evidence type="ECO:0000313" key="7">
    <source>
        <dbReference type="Proteomes" id="UP000737018"/>
    </source>
</evidence>
<dbReference type="Gene3D" id="2.30.280.10">
    <property type="entry name" value="SRA-YDG"/>
    <property type="match status" value="1"/>
</dbReference>
<dbReference type="EMBL" id="JRKL02000592">
    <property type="protein sequence ID" value="KAF3969927.1"/>
    <property type="molecule type" value="Genomic_DNA"/>
</dbReference>
<comment type="caution">
    <text evidence="6">The sequence shown here is derived from an EMBL/GenBank/DDBJ whole genome shotgun (WGS) entry which is preliminary data.</text>
</comment>
<dbReference type="GO" id="GO:0000775">
    <property type="term" value="C:chromosome, centromeric region"/>
    <property type="evidence" value="ECO:0007669"/>
    <property type="project" value="UniProtKB-SubCell"/>
</dbReference>
<dbReference type="Pfam" id="PF02182">
    <property type="entry name" value="SAD_SRA"/>
    <property type="match status" value="1"/>
</dbReference>
<proteinExistence type="predicted"/>
<dbReference type="InterPro" id="IPR015947">
    <property type="entry name" value="PUA-like_sf"/>
</dbReference>
<keyword evidence="2 3" id="KW-0539">Nucleus</keyword>
<name>A0A8J4VTQ0_9ROSI</name>
<dbReference type="OrthoDB" id="5792673at2759"/>
<accession>A0A8J4VTQ0</accession>
<reference evidence="6" key="1">
    <citation type="submission" date="2020-03" db="EMBL/GenBank/DDBJ databases">
        <title>Castanea mollissima Vanexum genome sequencing.</title>
        <authorList>
            <person name="Staton M."/>
        </authorList>
    </citation>
    <scope>NUCLEOTIDE SEQUENCE</scope>
    <source>
        <tissue evidence="6">Leaf</tissue>
    </source>
</reference>
<sequence>MEDKEERDLKRRKISATRGFPPHGKNAISKVKMHSKSDDAEENSSARKRVEEILKLFRATCWKLIQDEKYTRRIDMEAYNILKRNINFVNLSCHQFGNIPGVNVGDRFKYRIELKLVGLHRPPRNGIDYMKVNEQSLATSIVDSGGYENQVGSKELIYMGQGGNVAYKKKPSEDQKLTRGNAALKNSIYAKNPVRVIRMIKSHTVRPNVMGENFIYDGLYMVQEYWQELGSNGFRVYKFRLVRMDDQSGNSWIKLKKF</sequence>
<dbReference type="InterPro" id="IPR036987">
    <property type="entry name" value="SRA-YDG_sf"/>
</dbReference>
<organism evidence="6 7">
    <name type="scientific">Castanea mollissima</name>
    <name type="common">Chinese chestnut</name>
    <dbReference type="NCBI Taxonomy" id="60419"/>
    <lineage>
        <taxon>Eukaryota</taxon>
        <taxon>Viridiplantae</taxon>
        <taxon>Streptophyta</taxon>
        <taxon>Embryophyta</taxon>
        <taxon>Tracheophyta</taxon>
        <taxon>Spermatophyta</taxon>
        <taxon>Magnoliopsida</taxon>
        <taxon>eudicotyledons</taxon>
        <taxon>Gunneridae</taxon>
        <taxon>Pentapetalae</taxon>
        <taxon>rosids</taxon>
        <taxon>fabids</taxon>
        <taxon>Fagales</taxon>
        <taxon>Fagaceae</taxon>
        <taxon>Castanea</taxon>
    </lineage>
</organism>
<evidence type="ECO:0000256" key="1">
    <source>
        <dbReference type="ARBA" id="ARBA00004584"/>
    </source>
</evidence>
<evidence type="ECO:0000256" key="2">
    <source>
        <dbReference type="ARBA" id="ARBA00023242"/>
    </source>
</evidence>
<keyword evidence="7" id="KW-1185">Reference proteome</keyword>
<dbReference type="PANTHER" id="PTHR45660:SF46">
    <property type="entry name" value="HISTONE-LYSINE N-METHYLTRANSFERASE, H3 LYSINE-9 SPECIFIC SUVH6"/>
    <property type="match status" value="1"/>
</dbReference>
<dbReference type="GO" id="GO:0042054">
    <property type="term" value="F:histone methyltransferase activity"/>
    <property type="evidence" value="ECO:0007669"/>
    <property type="project" value="TreeGrafter"/>
</dbReference>